<dbReference type="Proteomes" id="UP000295729">
    <property type="component" value="Unassembled WGS sequence"/>
</dbReference>
<dbReference type="GO" id="GO:0030170">
    <property type="term" value="F:pyridoxal phosphate binding"/>
    <property type="evidence" value="ECO:0007669"/>
    <property type="project" value="InterPro"/>
</dbReference>
<proteinExistence type="predicted"/>
<dbReference type="Pfam" id="PF03476">
    <property type="entry name" value="MOSC_N"/>
    <property type="match status" value="1"/>
</dbReference>
<protein>
    <recommendedName>
        <fullName evidence="1">MOSC domain-containing protein</fullName>
    </recommendedName>
</protein>
<dbReference type="SUPFAM" id="SSF50800">
    <property type="entry name" value="PK beta-barrel domain-like"/>
    <property type="match status" value="1"/>
</dbReference>
<dbReference type="GO" id="GO:0030151">
    <property type="term" value="F:molybdenum ion binding"/>
    <property type="evidence" value="ECO:0007669"/>
    <property type="project" value="InterPro"/>
</dbReference>
<organism evidence="2 3">
    <name type="scientific">Marinomonas communis</name>
    <dbReference type="NCBI Taxonomy" id="28254"/>
    <lineage>
        <taxon>Bacteria</taxon>
        <taxon>Pseudomonadati</taxon>
        <taxon>Pseudomonadota</taxon>
        <taxon>Gammaproteobacteria</taxon>
        <taxon>Oceanospirillales</taxon>
        <taxon>Oceanospirillaceae</taxon>
        <taxon>Marinomonas</taxon>
    </lineage>
</organism>
<dbReference type="OrthoDB" id="581532at2"/>
<reference evidence="2 3" key="1">
    <citation type="submission" date="2019-03" db="EMBL/GenBank/DDBJ databases">
        <title>Genomic Encyclopedia of Type Strains, Phase IV (KMG-IV): sequencing the most valuable type-strain genomes for metagenomic binning, comparative biology and taxonomic classification.</title>
        <authorList>
            <person name="Goeker M."/>
        </authorList>
    </citation>
    <scope>NUCLEOTIDE SEQUENCE [LARGE SCALE GENOMIC DNA]</scope>
    <source>
        <strain evidence="2 3">DSM 5604</strain>
    </source>
</reference>
<dbReference type="PANTHER" id="PTHR14237:SF19">
    <property type="entry name" value="MITOCHONDRIAL AMIDOXIME REDUCING COMPONENT 1"/>
    <property type="match status" value="1"/>
</dbReference>
<dbReference type="PROSITE" id="PS51340">
    <property type="entry name" value="MOSC"/>
    <property type="match status" value="1"/>
</dbReference>
<dbReference type="GO" id="GO:0003824">
    <property type="term" value="F:catalytic activity"/>
    <property type="evidence" value="ECO:0007669"/>
    <property type="project" value="InterPro"/>
</dbReference>
<dbReference type="RefSeq" id="WP_133559734.1">
    <property type="nucleotide sequence ID" value="NZ_SNZA01000001.1"/>
</dbReference>
<dbReference type="Pfam" id="PF03473">
    <property type="entry name" value="MOSC"/>
    <property type="match status" value="1"/>
</dbReference>
<comment type="caution">
    <text evidence="2">The sequence shown here is derived from an EMBL/GenBank/DDBJ whole genome shotgun (WGS) entry which is preliminary data.</text>
</comment>
<dbReference type="PANTHER" id="PTHR14237">
    <property type="entry name" value="MOLYBDOPTERIN COFACTOR SULFURASE MOSC"/>
    <property type="match status" value="1"/>
</dbReference>
<keyword evidence="3" id="KW-1185">Reference proteome</keyword>
<gene>
    <name evidence="2" type="ORF">C8D85_0455</name>
</gene>
<evidence type="ECO:0000313" key="2">
    <source>
        <dbReference type="EMBL" id="TDR15101.1"/>
    </source>
</evidence>
<sequence>MSLQVSQLAVYPLKSCKVIPLNSSRVTLSGLEFDRRYMLIDEKGLFLTARDYPALTLIEASISGTTLSLSHPEQSVGISINPDQFDDHYVNTEIWETPVSGQLTSSQFDTWFSELLNLPVKLVYFGDQSERFTSRRPDLPVAFADGYPFLLTTEASLKDLNNSGPQVNEMERFRPNIVITGNEPFAEDTWKRIRIGNVVFENVKPCERCIFTTLDPNTAERSRKGEPLKTLAKFRLIAKEGVTFGVNLVAENEGTIHVGDEVEILEFQQAYPYKDKR</sequence>
<dbReference type="InterPro" id="IPR011037">
    <property type="entry name" value="Pyrv_Knase-like_insert_dom_sf"/>
</dbReference>
<dbReference type="EMBL" id="SNZA01000001">
    <property type="protein sequence ID" value="TDR15101.1"/>
    <property type="molecule type" value="Genomic_DNA"/>
</dbReference>
<evidence type="ECO:0000313" key="3">
    <source>
        <dbReference type="Proteomes" id="UP000295729"/>
    </source>
</evidence>
<dbReference type="InterPro" id="IPR005302">
    <property type="entry name" value="MoCF_Sase_C"/>
</dbReference>
<dbReference type="SUPFAM" id="SSF141673">
    <property type="entry name" value="MOSC N-terminal domain-like"/>
    <property type="match status" value="1"/>
</dbReference>
<name>A0A4V3DGP9_9GAMM</name>
<feature type="domain" description="MOSC" evidence="1">
    <location>
        <begin position="120"/>
        <end position="265"/>
    </location>
</feature>
<accession>A0A4V3DGP9</accession>
<dbReference type="InterPro" id="IPR005303">
    <property type="entry name" value="MOCOS_middle"/>
</dbReference>
<dbReference type="AlphaFoldDB" id="A0A4V3DGP9"/>
<evidence type="ECO:0000259" key="1">
    <source>
        <dbReference type="PROSITE" id="PS51340"/>
    </source>
</evidence>